<dbReference type="EMBL" id="CANTFL010001485">
    <property type="protein sequence ID" value="CAI5743128.1"/>
    <property type="molecule type" value="Genomic_DNA"/>
</dbReference>
<dbReference type="PANTHER" id="PTHR45931:SF3">
    <property type="entry name" value="RING ZINC FINGER-CONTAINING PROTEIN"/>
    <property type="match status" value="1"/>
</dbReference>
<name>A0AAV0V3L8_HYABA</name>
<accession>A0AAV0V3L8</accession>
<evidence type="ECO:0000313" key="7">
    <source>
        <dbReference type="Proteomes" id="UP001162031"/>
    </source>
</evidence>
<evidence type="ECO:0000256" key="2">
    <source>
        <dbReference type="ARBA" id="ARBA00022771"/>
    </source>
</evidence>
<dbReference type="CDD" id="cd16454">
    <property type="entry name" value="RING-H2_PA-TM-RING"/>
    <property type="match status" value="1"/>
</dbReference>
<feature type="domain" description="RING-type" evidence="5">
    <location>
        <begin position="305"/>
        <end position="346"/>
    </location>
</feature>
<dbReference type="Proteomes" id="UP001162031">
    <property type="component" value="Unassembled WGS sequence"/>
</dbReference>
<dbReference type="Gene3D" id="3.30.40.10">
    <property type="entry name" value="Zinc/RING finger domain, C3HC4 (zinc finger)"/>
    <property type="match status" value="1"/>
</dbReference>
<gene>
    <name evidence="6" type="ORF">HBR001_LOCUS9319</name>
</gene>
<dbReference type="GO" id="GO:0006511">
    <property type="term" value="P:ubiquitin-dependent protein catabolic process"/>
    <property type="evidence" value="ECO:0007669"/>
    <property type="project" value="TreeGrafter"/>
</dbReference>
<evidence type="ECO:0000256" key="3">
    <source>
        <dbReference type="ARBA" id="ARBA00022833"/>
    </source>
</evidence>
<dbReference type="GO" id="GO:0005634">
    <property type="term" value="C:nucleus"/>
    <property type="evidence" value="ECO:0007669"/>
    <property type="project" value="TreeGrafter"/>
</dbReference>
<evidence type="ECO:0000256" key="4">
    <source>
        <dbReference type="PROSITE-ProRule" id="PRU00175"/>
    </source>
</evidence>
<keyword evidence="7" id="KW-1185">Reference proteome</keyword>
<proteinExistence type="predicted"/>
<dbReference type="SMART" id="SM00184">
    <property type="entry name" value="RING"/>
    <property type="match status" value="1"/>
</dbReference>
<organism evidence="6 7">
    <name type="scientific">Hyaloperonospora brassicae</name>
    <name type="common">Brassica downy mildew</name>
    <name type="synonym">Peronospora brassicae</name>
    <dbReference type="NCBI Taxonomy" id="162125"/>
    <lineage>
        <taxon>Eukaryota</taxon>
        <taxon>Sar</taxon>
        <taxon>Stramenopiles</taxon>
        <taxon>Oomycota</taxon>
        <taxon>Peronosporomycetes</taxon>
        <taxon>Peronosporales</taxon>
        <taxon>Peronosporaceae</taxon>
        <taxon>Hyaloperonospora</taxon>
    </lineage>
</organism>
<reference evidence="6" key="1">
    <citation type="submission" date="2022-12" db="EMBL/GenBank/DDBJ databases">
        <authorList>
            <person name="Webb A."/>
        </authorList>
    </citation>
    <scope>NUCLEOTIDE SEQUENCE</scope>
    <source>
        <strain evidence="6">Hp1</strain>
    </source>
</reference>
<dbReference type="PANTHER" id="PTHR45931">
    <property type="entry name" value="SI:CH211-59O9.10"/>
    <property type="match status" value="1"/>
</dbReference>
<keyword evidence="2 4" id="KW-0863">Zinc-finger</keyword>
<dbReference type="InterPro" id="IPR001841">
    <property type="entry name" value="Znf_RING"/>
</dbReference>
<dbReference type="Pfam" id="PF13639">
    <property type="entry name" value="zf-RING_2"/>
    <property type="match status" value="1"/>
</dbReference>
<dbReference type="AlphaFoldDB" id="A0AAV0V3L8"/>
<dbReference type="InterPro" id="IPR013083">
    <property type="entry name" value="Znf_RING/FYVE/PHD"/>
</dbReference>
<comment type="caution">
    <text evidence="6">The sequence shown here is derived from an EMBL/GenBank/DDBJ whole genome shotgun (WGS) entry which is preliminary data.</text>
</comment>
<dbReference type="SUPFAM" id="SSF57850">
    <property type="entry name" value="RING/U-box"/>
    <property type="match status" value="1"/>
</dbReference>
<evidence type="ECO:0000259" key="5">
    <source>
        <dbReference type="PROSITE" id="PS50089"/>
    </source>
</evidence>
<dbReference type="InterPro" id="IPR051834">
    <property type="entry name" value="RING_finger_E3_ligase"/>
</dbReference>
<dbReference type="GO" id="GO:0061630">
    <property type="term" value="F:ubiquitin protein ligase activity"/>
    <property type="evidence" value="ECO:0007669"/>
    <property type="project" value="TreeGrafter"/>
</dbReference>
<evidence type="ECO:0000313" key="6">
    <source>
        <dbReference type="EMBL" id="CAI5743128.1"/>
    </source>
</evidence>
<keyword evidence="3" id="KW-0862">Zinc</keyword>
<keyword evidence="1" id="KW-0479">Metal-binding</keyword>
<protein>
    <recommendedName>
        <fullName evidence="5">RING-type domain-containing protein</fullName>
    </recommendedName>
</protein>
<dbReference type="GO" id="GO:0008270">
    <property type="term" value="F:zinc ion binding"/>
    <property type="evidence" value="ECO:0007669"/>
    <property type="project" value="UniProtKB-KW"/>
</dbReference>
<dbReference type="PROSITE" id="PS50089">
    <property type="entry name" value="ZF_RING_2"/>
    <property type="match status" value="1"/>
</dbReference>
<evidence type="ECO:0000256" key="1">
    <source>
        <dbReference type="ARBA" id="ARBA00022723"/>
    </source>
</evidence>
<sequence length="352" mass="38297">MFLRSLYGSRMPQALHPRVDPQASSYWQEDTVSSQEIARAMDEEVDAFDEGGKKTNGVLAPAVALVGDEQDSRRCAFRGLLSPLTALLGTDGMALDDVAGLGVADMSSSPVNARLSPAGLISIAAADIDEAATNSSQNVPPVNGGLDLAFIRSLRQSSGEAETGVSSCSVLHVANTALTHLLGSVPPTRRMLAQESGENAEAAESENKLFSLIRRHFDMLKASSSLLARAYEKSHDANEGQGKLRFLSLLRRINELRSQQVDTESWDGLPYPQIITLPTFKYRLREQLADGNQSGVDSEVSNTVCAVCCDGFKAGEEVRALPCLHFYHRECIDQWLMCHRQCPICKHVVSVY</sequence>